<dbReference type="RefSeq" id="WP_069319615.1">
    <property type="nucleotide sequence ID" value="NZ_MDDS01000013.1"/>
</dbReference>
<accession>A0A1E3LXQ3</accession>
<reference evidence="2 3" key="1">
    <citation type="submission" date="2016-08" db="EMBL/GenBank/DDBJ databases">
        <title>Draft genome of the agarase producing Sphingomonas sp. MCT13.</title>
        <authorList>
            <person name="D'Andrea M.M."/>
            <person name="Rossolini G.M."/>
            <person name="Thaller M.C."/>
        </authorList>
    </citation>
    <scope>NUCLEOTIDE SEQUENCE [LARGE SCALE GENOMIC DNA]</scope>
    <source>
        <strain evidence="2 3">MCT13</strain>
    </source>
</reference>
<gene>
    <name evidence="2" type="ORF">BFL28_00290</name>
</gene>
<dbReference type="STRING" id="1888892.BFL28_00290"/>
<evidence type="ECO:0000313" key="3">
    <source>
        <dbReference type="Proteomes" id="UP000094487"/>
    </source>
</evidence>
<protein>
    <recommendedName>
        <fullName evidence="4">Acid phosphatase</fullName>
    </recommendedName>
</protein>
<feature type="signal peptide" evidence="1">
    <location>
        <begin position="1"/>
        <end position="23"/>
    </location>
</feature>
<sequence length="296" mass="30461">MIRLRAALVMASASLLIHGCVAAAIPLAAGGAIARGERSKAREARSVAVQADDPASAPLVVTTTLTALPPPGGAAGEHAAEALQGYQGLWTYLAAQAAKRARGEPLRSAVLDTGAALAAPRYVACDKKPLAMLVDIDEDAAKSADPDARWRRWNGDARDAIVAAPGALEGVEAARREGIAVIFTSARSPESATGVIAALDQLGFGRLELGKTLYLQGQASADAVRRGIAGDYCVIAIVGDAFEDFRSLLPASGQAQMQSMAVTDTMVAPLWGAGWFLLPSPVRSTAVPSINPTGGK</sequence>
<evidence type="ECO:0000256" key="1">
    <source>
        <dbReference type="SAM" id="SignalP"/>
    </source>
</evidence>
<keyword evidence="1" id="KW-0732">Signal</keyword>
<name>A0A1E3LXQ3_9SPHN</name>
<dbReference type="InterPro" id="IPR023214">
    <property type="entry name" value="HAD_sf"/>
</dbReference>
<dbReference type="OrthoDB" id="193314at2"/>
<evidence type="ECO:0008006" key="4">
    <source>
        <dbReference type="Google" id="ProtNLM"/>
    </source>
</evidence>
<comment type="caution">
    <text evidence="2">The sequence shown here is derived from an EMBL/GenBank/DDBJ whole genome shotgun (WGS) entry which is preliminary data.</text>
</comment>
<dbReference type="EMBL" id="MDDS01000013">
    <property type="protein sequence ID" value="ODP38526.1"/>
    <property type="molecule type" value="Genomic_DNA"/>
</dbReference>
<dbReference type="Proteomes" id="UP000094487">
    <property type="component" value="Unassembled WGS sequence"/>
</dbReference>
<organism evidence="2 3">
    <name type="scientific">Sphingomonas turrisvirgatae</name>
    <dbReference type="NCBI Taxonomy" id="1888892"/>
    <lineage>
        <taxon>Bacteria</taxon>
        <taxon>Pseudomonadati</taxon>
        <taxon>Pseudomonadota</taxon>
        <taxon>Alphaproteobacteria</taxon>
        <taxon>Sphingomonadales</taxon>
        <taxon>Sphingomonadaceae</taxon>
        <taxon>Sphingomonas</taxon>
    </lineage>
</organism>
<dbReference type="AlphaFoldDB" id="A0A1E3LXQ3"/>
<dbReference type="InterPro" id="IPR036412">
    <property type="entry name" value="HAD-like_sf"/>
</dbReference>
<evidence type="ECO:0000313" key="2">
    <source>
        <dbReference type="EMBL" id="ODP38526.1"/>
    </source>
</evidence>
<keyword evidence="3" id="KW-1185">Reference proteome</keyword>
<feature type="chain" id="PRO_5009132146" description="Acid phosphatase" evidence="1">
    <location>
        <begin position="24"/>
        <end position="296"/>
    </location>
</feature>
<proteinExistence type="predicted"/>
<dbReference type="Gene3D" id="3.40.50.1000">
    <property type="entry name" value="HAD superfamily/HAD-like"/>
    <property type="match status" value="1"/>
</dbReference>
<dbReference type="SUPFAM" id="SSF56784">
    <property type="entry name" value="HAD-like"/>
    <property type="match status" value="1"/>
</dbReference>